<sequence>MSNSAECCIACNKNPMSPAPSPITSFDIRCSSTISSFNDPIRNRCHSSESSESISACVKGNDAFGLVFSTIHAYERSLPLKMATTMSCQNEELPLEFCISSVIPKQIFQMGTTGNQLHAYSIRTGLQAYTHLVPRGQFGYARCLFDQTPWMIPAVWNAIITGCAENKHTEIALNLFPKMHQLGVRHGKYAFASVLSFCSPELLDFGREVHTLVIKTRLSVRASVVNPLLTMYFNSGKVADAYEIFEEAESTVHGDITFNVTIADLAKSHLPGQNGICPLT</sequence>
<dbReference type="PANTHER" id="PTHR47924:SF305">
    <property type="entry name" value="PENTACOTRIPEPTIDE-REPEAT REGION OF PRORP DOMAIN-CONTAINING PROTEIN"/>
    <property type="match status" value="1"/>
</dbReference>
<evidence type="ECO:0000313" key="3">
    <source>
        <dbReference type="EMBL" id="KAJ9697303.1"/>
    </source>
</evidence>
<comment type="caution">
    <text evidence="3">The sequence shown here is derived from an EMBL/GenBank/DDBJ whole genome shotgun (WGS) entry which is preliminary data.</text>
</comment>
<dbReference type="PANTHER" id="PTHR47924">
    <property type="entry name" value="PENTATRICOPEPTIDE REPEAT-CONTAINING PROTEIN"/>
    <property type="match status" value="1"/>
</dbReference>
<name>A0AA38ZZR2_VITRO</name>
<reference evidence="3 4" key="1">
    <citation type="journal article" date="2023" name="BMC Biotechnol.">
        <title>Vitis rotundifolia cv Carlos genome sequencing.</title>
        <authorList>
            <person name="Huff M."/>
            <person name="Hulse-Kemp A."/>
            <person name="Scheffler B."/>
            <person name="Youngblood R."/>
            <person name="Simpson S."/>
            <person name="Babiker E."/>
            <person name="Staton M."/>
        </authorList>
    </citation>
    <scope>NUCLEOTIDE SEQUENCE [LARGE SCALE GENOMIC DNA]</scope>
    <source>
        <tissue evidence="3">Leaf</tissue>
    </source>
</reference>
<keyword evidence="4" id="KW-1185">Reference proteome</keyword>
<feature type="repeat" description="PPR" evidence="2">
    <location>
        <begin position="152"/>
        <end position="186"/>
    </location>
</feature>
<protein>
    <recommendedName>
        <fullName evidence="5">Pentatricopeptide repeat-containing protein</fullName>
    </recommendedName>
</protein>
<evidence type="ECO:0000313" key="4">
    <source>
        <dbReference type="Proteomes" id="UP001168098"/>
    </source>
</evidence>
<evidence type="ECO:0000256" key="2">
    <source>
        <dbReference type="PROSITE-ProRule" id="PRU00708"/>
    </source>
</evidence>
<dbReference type="InterPro" id="IPR011990">
    <property type="entry name" value="TPR-like_helical_dom_sf"/>
</dbReference>
<evidence type="ECO:0008006" key="5">
    <source>
        <dbReference type="Google" id="ProtNLM"/>
    </source>
</evidence>
<dbReference type="Gene3D" id="1.25.40.10">
    <property type="entry name" value="Tetratricopeptide repeat domain"/>
    <property type="match status" value="1"/>
</dbReference>
<dbReference type="EMBL" id="JARBHA010000007">
    <property type="protein sequence ID" value="KAJ9697303.1"/>
    <property type="molecule type" value="Genomic_DNA"/>
</dbReference>
<evidence type="ECO:0000256" key="1">
    <source>
        <dbReference type="ARBA" id="ARBA00022737"/>
    </source>
</evidence>
<dbReference type="PROSITE" id="PS51375">
    <property type="entry name" value="PPR"/>
    <property type="match status" value="1"/>
</dbReference>
<accession>A0AA38ZZR2</accession>
<dbReference type="AlphaFoldDB" id="A0AA38ZZR2"/>
<organism evidence="3 4">
    <name type="scientific">Vitis rotundifolia</name>
    <name type="common">Muscadine grape</name>
    <dbReference type="NCBI Taxonomy" id="103349"/>
    <lineage>
        <taxon>Eukaryota</taxon>
        <taxon>Viridiplantae</taxon>
        <taxon>Streptophyta</taxon>
        <taxon>Embryophyta</taxon>
        <taxon>Tracheophyta</taxon>
        <taxon>Spermatophyta</taxon>
        <taxon>Magnoliopsida</taxon>
        <taxon>eudicotyledons</taxon>
        <taxon>Gunneridae</taxon>
        <taxon>Pentapetalae</taxon>
        <taxon>rosids</taxon>
        <taxon>Vitales</taxon>
        <taxon>Vitaceae</taxon>
        <taxon>Viteae</taxon>
        <taxon>Vitis</taxon>
    </lineage>
</organism>
<gene>
    <name evidence="3" type="ORF">PVL29_009203</name>
</gene>
<dbReference type="Pfam" id="PF01535">
    <property type="entry name" value="PPR"/>
    <property type="match status" value="1"/>
</dbReference>
<proteinExistence type="predicted"/>
<keyword evidence="1" id="KW-0677">Repeat</keyword>
<dbReference type="InterPro" id="IPR002885">
    <property type="entry name" value="PPR_rpt"/>
</dbReference>
<dbReference type="Proteomes" id="UP001168098">
    <property type="component" value="Unassembled WGS sequence"/>
</dbReference>